<accession>D5ST56</accession>
<dbReference type="Proteomes" id="UP000002220">
    <property type="component" value="Chromosome"/>
</dbReference>
<protein>
    <submittedName>
        <fullName evidence="1">Uncharacterized protein</fullName>
    </submittedName>
</protein>
<dbReference type="STRING" id="521674.Plim_0980"/>
<evidence type="ECO:0000313" key="1">
    <source>
        <dbReference type="EMBL" id="ADG66824.1"/>
    </source>
</evidence>
<keyword evidence="2" id="KW-1185">Reference proteome</keyword>
<dbReference type="AlphaFoldDB" id="D5ST56"/>
<sequence>MSSCISYQDQFFYVSNQRFHSLIEFGLQVAEKTADSDGERPFIAGLRERSVAFFPGYEFAIEREFPTRDERKFWARVFFDLAYLIFKREIGNQDTTFWQYSAVGDAYLLGRMITRSVQEEELAWHPKTLASVEADMFYQKGVNVRL</sequence>
<evidence type="ECO:0000313" key="2">
    <source>
        <dbReference type="Proteomes" id="UP000002220"/>
    </source>
</evidence>
<dbReference type="EMBL" id="CP001744">
    <property type="protein sequence ID" value="ADG66824.1"/>
    <property type="molecule type" value="Genomic_DNA"/>
</dbReference>
<organism evidence="1 2">
    <name type="scientific">Planctopirus limnophila (strain ATCC 43296 / DSM 3776 / IFAM 1008 / Mu 290)</name>
    <name type="common">Planctomyces limnophilus</name>
    <dbReference type="NCBI Taxonomy" id="521674"/>
    <lineage>
        <taxon>Bacteria</taxon>
        <taxon>Pseudomonadati</taxon>
        <taxon>Planctomycetota</taxon>
        <taxon>Planctomycetia</taxon>
        <taxon>Planctomycetales</taxon>
        <taxon>Planctomycetaceae</taxon>
        <taxon>Planctopirus</taxon>
    </lineage>
</organism>
<proteinExistence type="predicted"/>
<dbReference type="KEGG" id="plm:Plim_0980"/>
<name>D5ST56_PLAL2</name>
<dbReference type="RefSeq" id="WP_013109255.1">
    <property type="nucleotide sequence ID" value="NC_014148.1"/>
</dbReference>
<dbReference type="HOGENOM" id="CLU_1775705_0_0_0"/>
<reference evidence="1 2" key="1">
    <citation type="journal article" date="2010" name="Stand. Genomic Sci.">
        <title>Complete genome sequence of Planctomyces limnophilus type strain (Mu 290).</title>
        <authorList>
            <person name="Labutti K."/>
            <person name="Sikorski J."/>
            <person name="Schneider S."/>
            <person name="Nolan M."/>
            <person name="Lucas S."/>
            <person name="Glavina Del Rio T."/>
            <person name="Tice H."/>
            <person name="Cheng J.F."/>
            <person name="Goodwin L."/>
            <person name="Pitluck S."/>
            <person name="Liolios K."/>
            <person name="Ivanova N."/>
            <person name="Mavromatis K."/>
            <person name="Mikhailova N."/>
            <person name="Pati A."/>
            <person name="Chen A."/>
            <person name="Palaniappan K."/>
            <person name="Land M."/>
            <person name="Hauser L."/>
            <person name="Chang Y.J."/>
            <person name="Jeffries C.D."/>
            <person name="Tindall B.J."/>
            <person name="Rohde M."/>
            <person name="Goker M."/>
            <person name="Woyke T."/>
            <person name="Bristow J."/>
            <person name="Eisen J.A."/>
            <person name="Markowitz V."/>
            <person name="Hugenholtz P."/>
            <person name="Kyrpides N.C."/>
            <person name="Klenk H.P."/>
            <person name="Lapidus A."/>
        </authorList>
    </citation>
    <scope>NUCLEOTIDE SEQUENCE [LARGE SCALE GENOMIC DNA]</scope>
    <source>
        <strain evidence="2">ATCC 43296 / DSM 3776 / IFAM 1008 / 290</strain>
    </source>
</reference>
<dbReference type="OrthoDB" id="9554020at2"/>
<gene>
    <name evidence="1" type="ordered locus">Plim_0980</name>
</gene>